<comment type="caution">
    <text evidence="1">The sequence shown here is derived from an EMBL/GenBank/DDBJ whole genome shotgun (WGS) entry which is preliminary data.</text>
</comment>
<reference evidence="1 2" key="1">
    <citation type="submission" date="2017-11" db="EMBL/GenBank/DDBJ databases">
        <title>Draft genome sequence of magnetotactic bacterium Magnetospirillum kuznetsovii LBB-42.</title>
        <authorList>
            <person name="Grouzdev D.S."/>
            <person name="Rysina M.S."/>
            <person name="Baslerov R.V."/>
            <person name="Koziaeva V."/>
        </authorList>
    </citation>
    <scope>NUCLEOTIDE SEQUENCE [LARGE SCALE GENOMIC DNA]</scope>
    <source>
        <strain evidence="1 2">LBB-42</strain>
    </source>
</reference>
<gene>
    <name evidence="1" type="ORF">CU669_17060</name>
</gene>
<dbReference type="Pfam" id="PF19653">
    <property type="entry name" value="DUF6156"/>
    <property type="match status" value="1"/>
</dbReference>
<proteinExistence type="predicted"/>
<dbReference type="InterPro" id="IPR046154">
    <property type="entry name" value="DUF6156"/>
</dbReference>
<dbReference type="AlphaFoldDB" id="A0A364NUB7"/>
<dbReference type="EMBL" id="PGTO01000018">
    <property type="protein sequence ID" value="RAU20652.1"/>
    <property type="molecule type" value="Genomic_DNA"/>
</dbReference>
<protein>
    <submittedName>
        <fullName evidence="1">Uncharacterized protein</fullName>
    </submittedName>
</protein>
<keyword evidence="2" id="KW-1185">Reference proteome</keyword>
<dbReference type="RefSeq" id="WP_112146806.1">
    <property type="nucleotide sequence ID" value="NZ_PGTO01000018.1"/>
</dbReference>
<accession>A0A364NUB7</accession>
<sequence length="100" mass="11347">MSATEGTVCRYFQSYSGVKLPLKLVNPLDEGDLENRNTFMRAYFDGQDRMMGCDKLVYGDIQISHRYAYHPNGVLSRAEITMDDEVSVLEFGEDGTPRRG</sequence>
<evidence type="ECO:0000313" key="2">
    <source>
        <dbReference type="Proteomes" id="UP000251075"/>
    </source>
</evidence>
<evidence type="ECO:0000313" key="1">
    <source>
        <dbReference type="EMBL" id="RAU20652.1"/>
    </source>
</evidence>
<name>A0A364NUB7_9PROT</name>
<dbReference type="Proteomes" id="UP000251075">
    <property type="component" value="Unassembled WGS sequence"/>
</dbReference>
<dbReference type="OrthoDB" id="8563989at2"/>
<organism evidence="1 2">
    <name type="scientific">Paramagnetospirillum kuznetsovii</name>
    <dbReference type="NCBI Taxonomy" id="2053833"/>
    <lineage>
        <taxon>Bacteria</taxon>
        <taxon>Pseudomonadati</taxon>
        <taxon>Pseudomonadota</taxon>
        <taxon>Alphaproteobacteria</taxon>
        <taxon>Rhodospirillales</taxon>
        <taxon>Magnetospirillaceae</taxon>
        <taxon>Paramagnetospirillum</taxon>
    </lineage>
</organism>